<dbReference type="SUPFAM" id="SSF55729">
    <property type="entry name" value="Acyl-CoA N-acyltransferases (Nat)"/>
    <property type="match status" value="1"/>
</dbReference>
<dbReference type="Proteomes" id="UP000035909">
    <property type="component" value="Unassembled WGS sequence"/>
</dbReference>
<keyword evidence="3" id="KW-1185">Reference proteome</keyword>
<dbReference type="InterPro" id="IPR016181">
    <property type="entry name" value="Acyl_CoA_acyltransferase"/>
</dbReference>
<evidence type="ECO:0000313" key="2">
    <source>
        <dbReference type="EMBL" id="KLV09801.1"/>
    </source>
</evidence>
<dbReference type="OrthoDB" id="9813917at2"/>
<feature type="domain" description="N-acetyltransferase" evidence="1">
    <location>
        <begin position="1"/>
        <end position="127"/>
    </location>
</feature>
<dbReference type="InterPro" id="IPR000182">
    <property type="entry name" value="GNAT_dom"/>
</dbReference>
<accession>A0A0J1HDT4</accession>
<name>A0A0J1HDT4_9GAMM</name>
<dbReference type="GO" id="GO:0016747">
    <property type="term" value="F:acyltransferase activity, transferring groups other than amino-acyl groups"/>
    <property type="evidence" value="ECO:0007669"/>
    <property type="project" value="InterPro"/>
</dbReference>
<proteinExistence type="predicted"/>
<dbReference type="CDD" id="cd04301">
    <property type="entry name" value="NAT_SF"/>
    <property type="match status" value="1"/>
</dbReference>
<sequence>MNLLLEADPSTAMIQTYLPDCLIWGAELQKDAKPTVMIGVCAIQMQSAQQAELMNIAIEPAFQNQGLGSVFLQKIMETMKLQGIRYLELGTGTFGHQLTFYQRAGFRVIAVEPDYFLRHYPMPLFENGLQHKDRLRLRCELQRHKLATVPTL</sequence>
<dbReference type="Gene3D" id="3.40.630.30">
    <property type="match status" value="1"/>
</dbReference>
<dbReference type="PATRIC" id="fig|320778.3.peg.2268"/>
<comment type="caution">
    <text evidence="2">The sequence shown here is derived from an EMBL/GenBank/DDBJ whole genome shotgun (WGS) entry which is preliminary data.</text>
</comment>
<dbReference type="Pfam" id="PF13508">
    <property type="entry name" value="Acetyltransf_7"/>
    <property type="match status" value="1"/>
</dbReference>
<dbReference type="STRING" id="320778.ABT57_10430"/>
<evidence type="ECO:0000313" key="3">
    <source>
        <dbReference type="Proteomes" id="UP000035909"/>
    </source>
</evidence>
<evidence type="ECO:0000259" key="1">
    <source>
        <dbReference type="PROSITE" id="PS51186"/>
    </source>
</evidence>
<protein>
    <recommendedName>
        <fullName evidence="1">N-acetyltransferase domain-containing protein</fullName>
    </recommendedName>
</protein>
<organism evidence="2 3">
    <name type="scientific">Photobacterium ganghwense</name>
    <dbReference type="NCBI Taxonomy" id="320778"/>
    <lineage>
        <taxon>Bacteria</taxon>
        <taxon>Pseudomonadati</taxon>
        <taxon>Pseudomonadota</taxon>
        <taxon>Gammaproteobacteria</taxon>
        <taxon>Vibrionales</taxon>
        <taxon>Vibrionaceae</taxon>
        <taxon>Photobacterium</taxon>
    </lineage>
</organism>
<dbReference type="AlphaFoldDB" id="A0A0J1HDT4"/>
<reference evidence="2 3" key="1">
    <citation type="submission" date="2015-05" db="EMBL/GenBank/DDBJ databases">
        <title>Photobacterium galathea sp. nov.</title>
        <authorList>
            <person name="Machado H."/>
            <person name="Gram L."/>
        </authorList>
    </citation>
    <scope>NUCLEOTIDE SEQUENCE [LARGE SCALE GENOMIC DNA]</scope>
    <source>
        <strain evidence="2 3">DSM 22954</strain>
    </source>
</reference>
<dbReference type="PROSITE" id="PS51186">
    <property type="entry name" value="GNAT"/>
    <property type="match status" value="1"/>
</dbReference>
<gene>
    <name evidence="2" type="ORF">ABT57_10430</name>
</gene>
<dbReference type="EMBL" id="LDOU01000008">
    <property type="protein sequence ID" value="KLV09801.1"/>
    <property type="molecule type" value="Genomic_DNA"/>
</dbReference>